<proteinExistence type="predicted"/>
<sequence>MEIVPLRYYLEPKHFNSYDLQPDYLRKISLKMPTMETRSQNPVPDSMQASNCLNPTDPVHEEYRFVTVCSFTMYSDAVICSFCGAFQRADASYFNYSVASLDSTDQTPNANGGDWQEEVYQKIKAMKDLYLHDLNDMRQKILGKLQHHDSLPQQPKNAQLEKLEVFKNMLERFMAFLQIPKQSILPSYKDKLGTYEKQIVYIINHNRKPEAPQQHKSSLDSTVQTRNANSGDWQEEVHQKIIVMKDLYLHDLNDMHQKLLGKLQHHDSLPQQPKNEQLEKLKVFKNVLERFMAFLQIPKQSILPSYKDKLGTYEKQIVNVINSNRRKPEEAYQKNRLHQERGLRSNCSNIVLKKETDEHNYRQPKKQRTAVSEVVEGINVVEATNNTKMGHRRVKSITLTSQVNGGHSLDNARIELPDLNVPYTEMQYEAVDV</sequence>
<name>A0A2U1L2Q4_ARTAN</name>
<gene>
    <name evidence="2" type="ORF">CTI12_AA537280</name>
</gene>
<dbReference type="OrthoDB" id="1912459at2759"/>
<keyword evidence="3" id="KW-1185">Reference proteome</keyword>
<organism evidence="2 3">
    <name type="scientific">Artemisia annua</name>
    <name type="common">Sweet wormwood</name>
    <dbReference type="NCBI Taxonomy" id="35608"/>
    <lineage>
        <taxon>Eukaryota</taxon>
        <taxon>Viridiplantae</taxon>
        <taxon>Streptophyta</taxon>
        <taxon>Embryophyta</taxon>
        <taxon>Tracheophyta</taxon>
        <taxon>Spermatophyta</taxon>
        <taxon>Magnoliopsida</taxon>
        <taxon>eudicotyledons</taxon>
        <taxon>Gunneridae</taxon>
        <taxon>Pentapetalae</taxon>
        <taxon>asterids</taxon>
        <taxon>campanulids</taxon>
        <taxon>Asterales</taxon>
        <taxon>Asteraceae</taxon>
        <taxon>Asteroideae</taxon>
        <taxon>Anthemideae</taxon>
        <taxon>Artemisiinae</taxon>
        <taxon>Artemisia</taxon>
    </lineage>
</organism>
<dbReference type="GO" id="GO:0003713">
    <property type="term" value="F:transcription coactivator activity"/>
    <property type="evidence" value="ECO:0007669"/>
    <property type="project" value="InterPro"/>
</dbReference>
<protein>
    <submittedName>
        <fullName evidence="2">Transcription cofactor</fullName>
    </submittedName>
</protein>
<dbReference type="EMBL" id="PKPP01011936">
    <property type="protein sequence ID" value="PWA43250.1"/>
    <property type="molecule type" value="Genomic_DNA"/>
</dbReference>
<dbReference type="AlphaFoldDB" id="A0A2U1L2Q4"/>
<evidence type="ECO:0000313" key="2">
    <source>
        <dbReference type="EMBL" id="PWA43250.1"/>
    </source>
</evidence>
<accession>A0A2U1L2Q4</accession>
<evidence type="ECO:0000313" key="3">
    <source>
        <dbReference type="Proteomes" id="UP000245207"/>
    </source>
</evidence>
<reference evidence="2 3" key="1">
    <citation type="journal article" date="2018" name="Mol. Plant">
        <title>The genome of Artemisia annua provides insight into the evolution of Asteraceae family and artemisinin biosynthesis.</title>
        <authorList>
            <person name="Shen Q."/>
            <person name="Zhang L."/>
            <person name="Liao Z."/>
            <person name="Wang S."/>
            <person name="Yan T."/>
            <person name="Shi P."/>
            <person name="Liu M."/>
            <person name="Fu X."/>
            <person name="Pan Q."/>
            <person name="Wang Y."/>
            <person name="Lv Z."/>
            <person name="Lu X."/>
            <person name="Zhang F."/>
            <person name="Jiang W."/>
            <person name="Ma Y."/>
            <person name="Chen M."/>
            <person name="Hao X."/>
            <person name="Li L."/>
            <person name="Tang Y."/>
            <person name="Lv G."/>
            <person name="Zhou Y."/>
            <person name="Sun X."/>
            <person name="Brodelius P.E."/>
            <person name="Rose J.K.C."/>
            <person name="Tang K."/>
        </authorList>
    </citation>
    <scope>NUCLEOTIDE SEQUENCE [LARGE SCALE GENOMIC DNA]</scope>
    <source>
        <strain evidence="3">cv. Huhao1</strain>
        <tissue evidence="2">Leaf</tissue>
    </source>
</reference>
<dbReference type="Proteomes" id="UP000245207">
    <property type="component" value="Unassembled WGS sequence"/>
</dbReference>
<evidence type="ECO:0000256" key="1">
    <source>
        <dbReference type="SAM" id="MobiDB-lite"/>
    </source>
</evidence>
<dbReference type="STRING" id="35608.A0A2U1L2Q4"/>
<dbReference type="InterPro" id="IPR044661">
    <property type="entry name" value="MED15a/b/c-like"/>
</dbReference>
<dbReference type="PANTHER" id="PTHR33137:SF4">
    <property type="entry name" value="MEDIATOR OF RNA POLYMERASE II TRANSCRIPTION SUBUNIT 15A-RELATED"/>
    <property type="match status" value="1"/>
</dbReference>
<dbReference type="GO" id="GO:0031490">
    <property type="term" value="F:chromatin DNA binding"/>
    <property type="evidence" value="ECO:0007669"/>
    <property type="project" value="InterPro"/>
</dbReference>
<feature type="compositionally biased region" description="Polar residues" evidence="1">
    <location>
        <begin position="214"/>
        <end position="231"/>
    </location>
</feature>
<dbReference type="PANTHER" id="PTHR33137">
    <property type="entry name" value="MEDIATOR OF RNA POLYMERASE II TRANSCRIPTION SUBUNIT 15A-RELATED"/>
    <property type="match status" value="1"/>
</dbReference>
<feature type="region of interest" description="Disordered" evidence="1">
    <location>
        <begin position="209"/>
        <end position="231"/>
    </location>
</feature>
<comment type="caution">
    <text evidence="2">The sequence shown here is derived from an EMBL/GenBank/DDBJ whole genome shotgun (WGS) entry which is preliminary data.</text>
</comment>